<evidence type="ECO:0000313" key="7">
    <source>
        <dbReference type="Proteomes" id="UP001589810"/>
    </source>
</evidence>
<feature type="DNA-binding region" description="H-T-H motif" evidence="4">
    <location>
        <begin position="31"/>
        <end position="50"/>
    </location>
</feature>
<dbReference type="InterPro" id="IPR009057">
    <property type="entry name" value="Homeodomain-like_sf"/>
</dbReference>
<gene>
    <name evidence="6" type="ORF">ACFFH7_08215</name>
</gene>
<dbReference type="Gene3D" id="1.10.357.10">
    <property type="entry name" value="Tetracycline Repressor, domain 2"/>
    <property type="match status" value="1"/>
</dbReference>
<organism evidence="6 7">
    <name type="scientific">Kutzneria chonburiensis</name>
    <dbReference type="NCBI Taxonomy" id="1483604"/>
    <lineage>
        <taxon>Bacteria</taxon>
        <taxon>Bacillati</taxon>
        <taxon>Actinomycetota</taxon>
        <taxon>Actinomycetes</taxon>
        <taxon>Pseudonocardiales</taxon>
        <taxon>Pseudonocardiaceae</taxon>
        <taxon>Kutzneria</taxon>
    </lineage>
</organism>
<dbReference type="SUPFAM" id="SSF48498">
    <property type="entry name" value="Tetracyclin repressor-like, C-terminal domain"/>
    <property type="match status" value="1"/>
</dbReference>
<dbReference type="InterPro" id="IPR001647">
    <property type="entry name" value="HTH_TetR"/>
</dbReference>
<name>A0ABV6MME9_9PSEU</name>
<evidence type="ECO:0000259" key="5">
    <source>
        <dbReference type="PROSITE" id="PS50977"/>
    </source>
</evidence>
<dbReference type="InterPro" id="IPR036271">
    <property type="entry name" value="Tet_transcr_reg_TetR-rel_C_sf"/>
</dbReference>
<evidence type="ECO:0000313" key="6">
    <source>
        <dbReference type="EMBL" id="MFC0541465.1"/>
    </source>
</evidence>
<dbReference type="Pfam" id="PF21597">
    <property type="entry name" value="TetR_C_43"/>
    <property type="match status" value="1"/>
</dbReference>
<reference evidence="6 7" key="1">
    <citation type="submission" date="2024-09" db="EMBL/GenBank/DDBJ databases">
        <authorList>
            <person name="Sun Q."/>
            <person name="Mori K."/>
        </authorList>
    </citation>
    <scope>NUCLEOTIDE SEQUENCE [LARGE SCALE GENOMIC DNA]</scope>
    <source>
        <strain evidence="6 7">TBRC 1432</strain>
    </source>
</reference>
<evidence type="ECO:0000256" key="4">
    <source>
        <dbReference type="PROSITE-ProRule" id="PRU00335"/>
    </source>
</evidence>
<evidence type="ECO:0000256" key="3">
    <source>
        <dbReference type="ARBA" id="ARBA00023163"/>
    </source>
</evidence>
<dbReference type="RefSeq" id="WP_273942522.1">
    <property type="nucleotide sequence ID" value="NZ_CP097263.1"/>
</dbReference>
<sequence>MPAVRADALRNRARILAAAVDVFAEQGPEAALDDIAKRAAIGNATVYRHFADRGVLLHEVVRQVMTRTAEEAERALLAETEPFDALARFVHAVADLRITILCPLLAADDHDGLSELKQRVIDAVDELVTAAQDTGEIRRDVGFGDVLMALAQLTRPGAGQSWADIEVFAHRGLQVYLDGLLVESELPGRPAGIGDLRG</sequence>
<dbReference type="PROSITE" id="PS50977">
    <property type="entry name" value="HTH_TETR_2"/>
    <property type="match status" value="1"/>
</dbReference>
<keyword evidence="1" id="KW-0805">Transcription regulation</keyword>
<dbReference type="PRINTS" id="PR00455">
    <property type="entry name" value="HTHTETR"/>
</dbReference>
<dbReference type="Proteomes" id="UP001589810">
    <property type="component" value="Unassembled WGS sequence"/>
</dbReference>
<evidence type="ECO:0000256" key="1">
    <source>
        <dbReference type="ARBA" id="ARBA00023015"/>
    </source>
</evidence>
<dbReference type="SUPFAM" id="SSF46689">
    <property type="entry name" value="Homeodomain-like"/>
    <property type="match status" value="1"/>
</dbReference>
<feature type="domain" description="HTH tetR-type" evidence="5">
    <location>
        <begin position="9"/>
        <end position="68"/>
    </location>
</feature>
<dbReference type="InterPro" id="IPR050109">
    <property type="entry name" value="HTH-type_TetR-like_transc_reg"/>
</dbReference>
<dbReference type="PANTHER" id="PTHR30055">
    <property type="entry name" value="HTH-TYPE TRANSCRIPTIONAL REGULATOR RUTR"/>
    <property type="match status" value="1"/>
</dbReference>
<keyword evidence="2 4" id="KW-0238">DNA-binding</keyword>
<keyword evidence="7" id="KW-1185">Reference proteome</keyword>
<dbReference type="EMBL" id="JBHLUD010000002">
    <property type="protein sequence ID" value="MFC0541465.1"/>
    <property type="molecule type" value="Genomic_DNA"/>
</dbReference>
<dbReference type="InterPro" id="IPR049445">
    <property type="entry name" value="TetR_SbtR-like_C"/>
</dbReference>
<accession>A0ABV6MME9</accession>
<comment type="caution">
    <text evidence="6">The sequence shown here is derived from an EMBL/GenBank/DDBJ whole genome shotgun (WGS) entry which is preliminary data.</text>
</comment>
<dbReference type="Pfam" id="PF00440">
    <property type="entry name" value="TetR_N"/>
    <property type="match status" value="1"/>
</dbReference>
<protein>
    <submittedName>
        <fullName evidence="6">TetR/AcrR family transcriptional regulator</fullName>
    </submittedName>
</protein>
<proteinExistence type="predicted"/>
<dbReference type="PANTHER" id="PTHR30055:SF234">
    <property type="entry name" value="HTH-TYPE TRANSCRIPTIONAL REGULATOR BETI"/>
    <property type="match status" value="1"/>
</dbReference>
<keyword evidence="3" id="KW-0804">Transcription</keyword>
<evidence type="ECO:0000256" key="2">
    <source>
        <dbReference type="ARBA" id="ARBA00023125"/>
    </source>
</evidence>